<keyword evidence="1" id="KW-1133">Transmembrane helix</keyword>
<dbReference type="EMBL" id="LQRC01000217">
    <property type="protein sequence ID" value="KXT70370.1"/>
    <property type="molecule type" value="Genomic_DNA"/>
</dbReference>
<dbReference type="PATRIC" id="fig|1302.21.peg.1712"/>
<comment type="caution">
    <text evidence="2">The sequence shown here is derived from an EMBL/GenBank/DDBJ whole genome shotgun (WGS) entry which is preliminary data.</text>
</comment>
<feature type="transmembrane region" description="Helical" evidence="1">
    <location>
        <begin position="12"/>
        <end position="34"/>
    </location>
</feature>
<name>A0A139N2Y7_STRGN</name>
<reference evidence="2 3" key="1">
    <citation type="submission" date="2016-01" db="EMBL/GenBank/DDBJ databases">
        <title>Highly variable Streptococcus oralis are common among viridans streptococci isolated from primates.</title>
        <authorList>
            <person name="Denapaite D."/>
            <person name="Rieger M."/>
            <person name="Koendgen S."/>
            <person name="Brueckner R."/>
            <person name="Ochigava I."/>
            <person name="Kappeler P."/>
            <person name="Maetz-Rensing K."/>
            <person name="Leendertz F."/>
            <person name="Hakenbeck R."/>
        </authorList>
    </citation>
    <scope>NUCLEOTIDE SEQUENCE [LARGE SCALE GENOMIC DNA]</scope>
    <source>
        <strain evidence="2 3">DD07</strain>
    </source>
</reference>
<organism evidence="2 3">
    <name type="scientific">Streptococcus gordonii</name>
    <dbReference type="NCBI Taxonomy" id="1302"/>
    <lineage>
        <taxon>Bacteria</taxon>
        <taxon>Bacillati</taxon>
        <taxon>Bacillota</taxon>
        <taxon>Bacilli</taxon>
        <taxon>Lactobacillales</taxon>
        <taxon>Streptococcaceae</taxon>
        <taxon>Streptococcus</taxon>
    </lineage>
</organism>
<protein>
    <submittedName>
        <fullName evidence="2">Uncharacterized protein</fullName>
    </submittedName>
</protein>
<dbReference type="AlphaFoldDB" id="A0A139N2Y7"/>
<gene>
    <name evidence="2" type="ORF">SGODD07_01535</name>
</gene>
<keyword evidence="1" id="KW-0812">Transmembrane</keyword>
<accession>A0A139N2Y7</accession>
<sequence>MKNQFLNEVYEYRYAIAFTLALILGFFAGIIVGLNHFN</sequence>
<evidence type="ECO:0000256" key="1">
    <source>
        <dbReference type="SAM" id="Phobius"/>
    </source>
</evidence>
<evidence type="ECO:0000313" key="2">
    <source>
        <dbReference type="EMBL" id="KXT70370.1"/>
    </source>
</evidence>
<dbReference type="Proteomes" id="UP000070096">
    <property type="component" value="Unassembled WGS sequence"/>
</dbReference>
<keyword evidence="1" id="KW-0472">Membrane</keyword>
<proteinExistence type="predicted"/>
<evidence type="ECO:0000313" key="3">
    <source>
        <dbReference type="Proteomes" id="UP000070096"/>
    </source>
</evidence>